<proteinExistence type="predicted"/>
<dbReference type="EMBL" id="UOEL01000047">
    <property type="protein sequence ID" value="VAW11040.1"/>
    <property type="molecule type" value="Genomic_DNA"/>
</dbReference>
<gene>
    <name evidence="2" type="ORF">MNBD_BACTEROID03-2112</name>
</gene>
<feature type="transmembrane region" description="Helical" evidence="1">
    <location>
        <begin position="58"/>
        <end position="80"/>
    </location>
</feature>
<evidence type="ECO:0000313" key="2">
    <source>
        <dbReference type="EMBL" id="VAW11040.1"/>
    </source>
</evidence>
<keyword evidence="1" id="KW-1133">Transmembrane helix</keyword>
<accession>A0A3B0T282</accession>
<sequence>MTNTTRVKPPIWFWIVSVLALLWNLLGVMAYLAQVNMTDETLAALPEAERALYENQPIWATMAFAIAVWGGALGSLALLLRKRWARAVLLISLIGIIVQNDPFVFFKQ</sequence>
<name>A0A3B0T282_9ZZZZ</name>
<keyword evidence="1" id="KW-0812">Transmembrane</keyword>
<keyword evidence="1" id="KW-0472">Membrane</keyword>
<feature type="transmembrane region" description="Helical" evidence="1">
    <location>
        <begin position="87"/>
        <end position="106"/>
    </location>
</feature>
<organism evidence="2">
    <name type="scientific">hydrothermal vent metagenome</name>
    <dbReference type="NCBI Taxonomy" id="652676"/>
    <lineage>
        <taxon>unclassified sequences</taxon>
        <taxon>metagenomes</taxon>
        <taxon>ecological metagenomes</taxon>
    </lineage>
</organism>
<protein>
    <submittedName>
        <fullName evidence="2">Uncharacterized protein</fullName>
    </submittedName>
</protein>
<feature type="transmembrane region" description="Helical" evidence="1">
    <location>
        <begin position="12"/>
        <end position="33"/>
    </location>
</feature>
<dbReference type="AlphaFoldDB" id="A0A3B0T282"/>
<reference evidence="2" key="1">
    <citation type="submission" date="2018-06" db="EMBL/GenBank/DDBJ databases">
        <authorList>
            <person name="Zhirakovskaya E."/>
        </authorList>
    </citation>
    <scope>NUCLEOTIDE SEQUENCE</scope>
</reference>
<evidence type="ECO:0000256" key="1">
    <source>
        <dbReference type="SAM" id="Phobius"/>
    </source>
</evidence>